<dbReference type="Proteomes" id="UP000822688">
    <property type="component" value="Chromosome 7"/>
</dbReference>
<feature type="transmembrane region" description="Helical" evidence="1">
    <location>
        <begin position="357"/>
        <end position="375"/>
    </location>
</feature>
<dbReference type="EMBL" id="CM026428">
    <property type="protein sequence ID" value="KAG0566284.1"/>
    <property type="molecule type" value="Genomic_DNA"/>
</dbReference>
<accession>A0A8T0H7D5</accession>
<organism evidence="2 3">
    <name type="scientific">Ceratodon purpureus</name>
    <name type="common">Fire moss</name>
    <name type="synonym">Dicranum purpureum</name>
    <dbReference type="NCBI Taxonomy" id="3225"/>
    <lineage>
        <taxon>Eukaryota</taxon>
        <taxon>Viridiplantae</taxon>
        <taxon>Streptophyta</taxon>
        <taxon>Embryophyta</taxon>
        <taxon>Bryophyta</taxon>
        <taxon>Bryophytina</taxon>
        <taxon>Bryopsida</taxon>
        <taxon>Dicranidae</taxon>
        <taxon>Pseudoditrichales</taxon>
        <taxon>Ditrichaceae</taxon>
        <taxon>Ceratodon</taxon>
    </lineage>
</organism>
<feature type="transmembrane region" description="Helical" evidence="1">
    <location>
        <begin position="129"/>
        <end position="149"/>
    </location>
</feature>
<feature type="transmembrane region" description="Helical" evidence="1">
    <location>
        <begin position="187"/>
        <end position="209"/>
    </location>
</feature>
<feature type="transmembrane region" description="Helical" evidence="1">
    <location>
        <begin position="382"/>
        <end position="403"/>
    </location>
</feature>
<evidence type="ECO:0000313" key="3">
    <source>
        <dbReference type="Proteomes" id="UP000822688"/>
    </source>
</evidence>
<feature type="transmembrane region" description="Helical" evidence="1">
    <location>
        <begin position="329"/>
        <end position="351"/>
    </location>
</feature>
<proteinExistence type="predicted"/>
<reference evidence="2" key="1">
    <citation type="submission" date="2020-06" db="EMBL/GenBank/DDBJ databases">
        <title>WGS assembly of Ceratodon purpureus strain R40.</title>
        <authorList>
            <person name="Carey S.B."/>
            <person name="Jenkins J."/>
            <person name="Shu S."/>
            <person name="Lovell J.T."/>
            <person name="Sreedasyam A."/>
            <person name="Maumus F."/>
            <person name="Tiley G.P."/>
            <person name="Fernandez-Pozo N."/>
            <person name="Barry K."/>
            <person name="Chen C."/>
            <person name="Wang M."/>
            <person name="Lipzen A."/>
            <person name="Daum C."/>
            <person name="Saski C.A."/>
            <person name="Payton A.C."/>
            <person name="Mcbreen J.C."/>
            <person name="Conrad R.E."/>
            <person name="Kollar L.M."/>
            <person name="Olsson S."/>
            <person name="Huttunen S."/>
            <person name="Landis J.B."/>
            <person name="Wickett N.J."/>
            <person name="Johnson M.G."/>
            <person name="Rensing S.A."/>
            <person name="Grimwood J."/>
            <person name="Schmutz J."/>
            <person name="Mcdaniel S.F."/>
        </authorList>
    </citation>
    <scope>NUCLEOTIDE SEQUENCE</scope>
    <source>
        <strain evidence="2">R40</strain>
    </source>
</reference>
<feature type="transmembrane region" description="Helical" evidence="1">
    <location>
        <begin position="155"/>
        <end position="175"/>
    </location>
</feature>
<keyword evidence="3" id="KW-1185">Reference proteome</keyword>
<keyword evidence="1" id="KW-0812">Transmembrane</keyword>
<dbReference type="Pfam" id="PF05684">
    <property type="entry name" value="DUF819"/>
    <property type="match status" value="1"/>
</dbReference>
<feature type="transmembrane region" description="Helical" evidence="1">
    <location>
        <begin position="445"/>
        <end position="467"/>
    </location>
</feature>
<comment type="caution">
    <text evidence="2">The sequence shown here is derived from an EMBL/GenBank/DDBJ whole genome shotgun (WGS) entry which is preliminary data.</text>
</comment>
<keyword evidence="1" id="KW-0472">Membrane</keyword>
<gene>
    <name evidence="2" type="ORF">KC19_7G052200</name>
</gene>
<evidence type="ECO:0000313" key="2">
    <source>
        <dbReference type="EMBL" id="KAG0566284.1"/>
    </source>
</evidence>
<dbReference type="AlphaFoldDB" id="A0A8T0H7D5"/>
<evidence type="ECO:0000256" key="1">
    <source>
        <dbReference type="SAM" id="Phobius"/>
    </source>
</evidence>
<protein>
    <recommendedName>
        <fullName evidence="4">Membrane protein YjcL</fullName>
    </recommendedName>
</protein>
<feature type="transmembrane region" description="Helical" evidence="1">
    <location>
        <begin position="251"/>
        <end position="272"/>
    </location>
</feature>
<dbReference type="PANTHER" id="PTHR34289">
    <property type="entry name" value="PROTEIN, PUTATIVE (DUF819)-RELATED"/>
    <property type="match status" value="1"/>
</dbReference>
<evidence type="ECO:0008006" key="4">
    <source>
        <dbReference type="Google" id="ProtNLM"/>
    </source>
</evidence>
<sequence>MSATAFLHRKPLLSPVSRYNVLPRSATNSSTCTQSMAFLRNPTGPSLAASRALGSRRSLLGSPFLGESCRGLRSGQKAGGEKERRAKTEVCASLATPLIAATDTWGTWTVLLAAGAFGLWSEKTQWGSALSGALVSTLVGLFASNVGLIAADAPAYAIVNRFLLPLAVPLLLFAADMRRVLASTGRLLSIFCIGSVATILGTLAAMVLVPLKSLGPDGWKIAAALMARHIGGAVNYVAVTEALGASPSIVAAGLAADNLICAIYFTTLFALASKIPPDASSVSGTEGAPVEGREKVQVLEGSIAIALSATICASGVALAKYLGFQGGSITCITAIVVALATMFPSLVGSLAPSGEGIAIILMQIFFATVGANGSVRNVIKTAPALFFFSLAQIAVHLGIIIGVGKLFKFEMREILLASNANVGGPTTAGGMATAKGWRSLLVPSILVGIFGIAIATFLGIAFGLTVLSKM</sequence>
<dbReference type="PANTHER" id="PTHR34289:SF3">
    <property type="entry name" value="PROTEIN, PUTATIVE (DUF819)-RELATED"/>
    <property type="match status" value="1"/>
</dbReference>
<dbReference type="InterPro" id="IPR008537">
    <property type="entry name" value="DUF819"/>
</dbReference>
<keyword evidence="1" id="KW-1133">Transmembrane helix</keyword>
<name>A0A8T0H7D5_CERPU</name>